<dbReference type="EMBL" id="PNIL01000004">
    <property type="protein sequence ID" value="PMP68894.1"/>
    <property type="molecule type" value="Genomic_DNA"/>
</dbReference>
<dbReference type="SUPFAM" id="SSF50037">
    <property type="entry name" value="C-terminal domain of transcriptional repressors"/>
    <property type="match status" value="1"/>
</dbReference>
<dbReference type="InterPro" id="IPR007167">
    <property type="entry name" value="Fe-transptr_FeoA-like"/>
</dbReference>
<dbReference type="InterPro" id="IPR038157">
    <property type="entry name" value="FeoA_core_dom"/>
</dbReference>
<dbReference type="SMART" id="SM00899">
    <property type="entry name" value="FeoA"/>
    <property type="match status" value="1"/>
</dbReference>
<dbReference type="GO" id="GO:0046914">
    <property type="term" value="F:transition metal ion binding"/>
    <property type="evidence" value="ECO:0007669"/>
    <property type="project" value="InterPro"/>
</dbReference>
<dbReference type="PANTHER" id="PTHR43151">
    <property type="entry name" value="FEOA FAMILY PROTEIN"/>
    <property type="match status" value="1"/>
</dbReference>
<dbReference type="InterPro" id="IPR008988">
    <property type="entry name" value="Transcriptional_repressor_C"/>
</dbReference>
<sequence length="83" mass="9383">MYETLDRVKANRIVKVVDFVVPKHHIHIPQYIVRLQEMGVLKGEIIEVRRNTGIGPIEINVKGTKLAIGRGIASKIIVEEVNE</sequence>
<dbReference type="Proteomes" id="UP000237040">
    <property type="component" value="Unassembled WGS sequence"/>
</dbReference>
<evidence type="ECO:0000313" key="4">
    <source>
        <dbReference type="Proteomes" id="UP000237040"/>
    </source>
</evidence>
<keyword evidence="1" id="KW-0408">Iron</keyword>
<dbReference type="InterPro" id="IPR053184">
    <property type="entry name" value="FeoA-like"/>
</dbReference>
<organism evidence="3 4">
    <name type="scientific">Caldisericum exile</name>
    <dbReference type="NCBI Taxonomy" id="693075"/>
    <lineage>
        <taxon>Bacteria</taxon>
        <taxon>Pseudomonadati</taxon>
        <taxon>Caldisericota/Cryosericota group</taxon>
        <taxon>Caldisericota</taxon>
        <taxon>Caldisericia</taxon>
        <taxon>Caldisericales</taxon>
        <taxon>Caldisericaceae</taxon>
        <taxon>Caldisericum</taxon>
    </lineage>
</organism>
<evidence type="ECO:0000313" key="3">
    <source>
        <dbReference type="EMBL" id="PMP68894.1"/>
    </source>
</evidence>
<name>A0A2J6WG01_9BACT</name>
<gene>
    <name evidence="3" type="ORF">C0189_00230</name>
</gene>
<evidence type="ECO:0000256" key="1">
    <source>
        <dbReference type="ARBA" id="ARBA00023004"/>
    </source>
</evidence>
<dbReference type="PANTHER" id="PTHR43151:SF1">
    <property type="entry name" value="SSR2333 PROTEIN"/>
    <property type="match status" value="1"/>
</dbReference>
<proteinExistence type="predicted"/>
<evidence type="ECO:0000259" key="2">
    <source>
        <dbReference type="SMART" id="SM00899"/>
    </source>
</evidence>
<feature type="domain" description="Ferrous iron transporter FeoA-like" evidence="2">
    <location>
        <begin position="3"/>
        <end position="80"/>
    </location>
</feature>
<dbReference type="Gene3D" id="2.30.30.90">
    <property type="match status" value="1"/>
</dbReference>
<protein>
    <recommendedName>
        <fullName evidence="2">Ferrous iron transporter FeoA-like domain-containing protein</fullName>
    </recommendedName>
</protein>
<comment type="caution">
    <text evidence="3">The sequence shown here is derived from an EMBL/GenBank/DDBJ whole genome shotgun (WGS) entry which is preliminary data.</text>
</comment>
<accession>A0A2J6WG01</accession>
<reference evidence="3 4" key="1">
    <citation type="submission" date="2018-01" db="EMBL/GenBank/DDBJ databases">
        <title>Metagenomic assembled genomes from two thermal pools in the Uzon Caldera, Kamchatka, Russia.</title>
        <authorList>
            <person name="Wilkins L."/>
            <person name="Ettinger C."/>
        </authorList>
    </citation>
    <scope>NUCLEOTIDE SEQUENCE [LARGE SCALE GENOMIC DNA]</scope>
    <source>
        <strain evidence="3">ZAV-07</strain>
    </source>
</reference>
<dbReference type="Pfam" id="PF04023">
    <property type="entry name" value="FeoA"/>
    <property type="match status" value="1"/>
</dbReference>
<dbReference type="RefSeq" id="WP_424597361.1">
    <property type="nucleotide sequence ID" value="NZ_JBNARP010000029.1"/>
</dbReference>
<dbReference type="AlphaFoldDB" id="A0A2J6WG01"/>